<evidence type="ECO:0000256" key="1">
    <source>
        <dbReference type="ARBA" id="ARBA00004514"/>
    </source>
</evidence>
<dbReference type="AlphaFoldDB" id="A0A0L7LEL7"/>
<dbReference type="PANTHER" id="PTHR23200">
    <property type="entry name" value="METALLO-BETA-LACTAMASE DOMAIN-CONTAINING PROTEIN 1"/>
    <property type="match status" value="1"/>
</dbReference>
<evidence type="ECO:0000313" key="8">
    <source>
        <dbReference type="EMBL" id="KOB73835.1"/>
    </source>
</evidence>
<dbReference type="InterPro" id="IPR001279">
    <property type="entry name" value="Metallo-B-lactamas"/>
</dbReference>
<reference evidence="8 9" key="1">
    <citation type="journal article" date="2015" name="Genome Biol. Evol.">
        <title>The genome of winter moth (Operophtera brumata) provides a genomic perspective on sexual dimorphism and phenology.</title>
        <authorList>
            <person name="Derks M.F."/>
            <person name="Smit S."/>
            <person name="Salis L."/>
            <person name="Schijlen E."/>
            <person name="Bossers A."/>
            <person name="Mateman C."/>
            <person name="Pijl A.S."/>
            <person name="de Ridder D."/>
            <person name="Groenen M.A."/>
            <person name="Visser M.E."/>
            <person name="Megens H.J."/>
        </authorList>
    </citation>
    <scope>NUCLEOTIDE SEQUENCE [LARGE SCALE GENOMIC DNA]</scope>
    <source>
        <strain evidence="8">WM2013NL</strain>
        <tissue evidence="8">Head and thorax</tissue>
    </source>
</reference>
<evidence type="ECO:0000259" key="7">
    <source>
        <dbReference type="SMART" id="SM00849"/>
    </source>
</evidence>
<evidence type="ECO:0000256" key="4">
    <source>
        <dbReference type="ARBA" id="ARBA00032988"/>
    </source>
</evidence>
<gene>
    <name evidence="8" type="ORF">OBRU01_09982</name>
</gene>
<evidence type="ECO:0000313" key="9">
    <source>
        <dbReference type="Proteomes" id="UP000037510"/>
    </source>
</evidence>
<protein>
    <recommendedName>
        <fullName evidence="3">Metallo-beta-lactamase domain-containing protein 1</fullName>
    </recommendedName>
    <alternativeName>
        <fullName evidence="4">Endoribonuclease MBLAC1</fullName>
    </alternativeName>
</protein>
<evidence type="ECO:0000256" key="3">
    <source>
        <dbReference type="ARBA" id="ARBA00014856"/>
    </source>
</evidence>
<dbReference type="Gene3D" id="3.60.15.10">
    <property type="entry name" value="Ribonuclease Z/Hydroxyacylglutathione hydrolase-like"/>
    <property type="match status" value="1"/>
</dbReference>
<comment type="function">
    <text evidence="6">Endoribonuclease that catalyzes the hydrolysis of histone-coding pre-mRNA 3'-end. Involved in histone pre-mRNA processing during the S-phase of the cell cycle, which is required for entering/progressing through S-phase. Cleaves histone pre-mRNA at a major and a minor cleavage site after the 5'-ACCCA-3' and the 5'-ACCCACA-3' sequence, respectively, and located downstream of the stem-loop. May require the presence of the HDE element located at the histone pre-RNA 3'-end to avoid non-specific cleavage.</text>
</comment>
<dbReference type="SMART" id="SM00849">
    <property type="entry name" value="Lactamase_B"/>
    <property type="match status" value="1"/>
</dbReference>
<dbReference type="InterPro" id="IPR039344">
    <property type="entry name" value="MBLAC1"/>
</dbReference>
<comment type="subunit">
    <text evidence="2">Homodimer.</text>
</comment>
<dbReference type="GO" id="GO:0031123">
    <property type="term" value="P:RNA 3'-end processing"/>
    <property type="evidence" value="ECO:0007669"/>
    <property type="project" value="UniProtKB-ARBA"/>
</dbReference>
<dbReference type="CDD" id="cd07711">
    <property type="entry name" value="MBLAC1-like_MBL-fold"/>
    <property type="match status" value="1"/>
</dbReference>
<feature type="non-terminal residue" evidence="8">
    <location>
        <position position="179"/>
    </location>
</feature>
<feature type="domain" description="Metallo-beta-lactamase" evidence="7">
    <location>
        <begin position="33"/>
        <end position="174"/>
    </location>
</feature>
<dbReference type="Pfam" id="PF00753">
    <property type="entry name" value="Lactamase_B"/>
    <property type="match status" value="1"/>
</dbReference>
<dbReference type="PANTHER" id="PTHR23200:SF48">
    <property type="entry name" value="METALLO-BETA-LACTAMASE DOMAIN-CONTAINING PROTEIN 1"/>
    <property type="match status" value="1"/>
</dbReference>
<dbReference type="Proteomes" id="UP000037510">
    <property type="component" value="Unassembled WGS sequence"/>
</dbReference>
<comment type="subcellular location">
    <subcellularLocation>
        <location evidence="1">Cytoplasm</location>
        <location evidence="1">Cytosol</location>
    </subcellularLocation>
</comment>
<dbReference type="EMBL" id="JTDY01001452">
    <property type="protein sequence ID" value="KOB73835.1"/>
    <property type="molecule type" value="Genomic_DNA"/>
</dbReference>
<dbReference type="STRING" id="104452.A0A0L7LEL7"/>
<organism evidence="8 9">
    <name type="scientific">Operophtera brumata</name>
    <name type="common">Winter moth</name>
    <name type="synonym">Phalaena brumata</name>
    <dbReference type="NCBI Taxonomy" id="104452"/>
    <lineage>
        <taxon>Eukaryota</taxon>
        <taxon>Metazoa</taxon>
        <taxon>Ecdysozoa</taxon>
        <taxon>Arthropoda</taxon>
        <taxon>Hexapoda</taxon>
        <taxon>Insecta</taxon>
        <taxon>Pterygota</taxon>
        <taxon>Neoptera</taxon>
        <taxon>Endopterygota</taxon>
        <taxon>Lepidoptera</taxon>
        <taxon>Glossata</taxon>
        <taxon>Ditrysia</taxon>
        <taxon>Geometroidea</taxon>
        <taxon>Geometridae</taxon>
        <taxon>Larentiinae</taxon>
        <taxon>Operophtera</taxon>
    </lineage>
</organism>
<dbReference type="SUPFAM" id="SSF56281">
    <property type="entry name" value="Metallo-hydrolase/oxidoreductase"/>
    <property type="match status" value="1"/>
</dbReference>
<comment type="catalytic activity">
    <reaction evidence="5">
        <text>a ribonucleotidyl-ribonucleotide-RNA + H2O = a 3'-end ribonucleotide-RNA + a 5'-end 5'-phospho-ribonucleoside-RNA + H(+)</text>
        <dbReference type="Rhea" id="RHEA:68096"/>
        <dbReference type="Rhea" id="RHEA-COMP:15179"/>
        <dbReference type="Rhea" id="RHEA-COMP:17355"/>
        <dbReference type="Rhea" id="RHEA-COMP:17428"/>
        <dbReference type="ChEBI" id="CHEBI:15377"/>
        <dbReference type="ChEBI" id="CHEBI:15378"/>
        <dbReference type="ChEBI" id="CHEBI:74896"/>
        <dbReference type="ChEBI" id="CHEBI:138282"/>
        <dbReference type="ChEBI" id="CHEBI:173118"/>
    </reaction>
    <physiologicalReaction direction="left-to-right" evidence="5">
        <dbReference type="Rhea" id="RHEA:68097"/>
    </physiologicalReaction>
</comment>
<keyword evidence="9" id="KW-1185">Reference proteome</keyword>
<dbReference type="GO" id="GO:0005829">
    <property type="term" value="C:cytosol"/>
    <property type="evidence" value="ECO:0007669"/>
    <property type="project" value="UniProtKB-SubCell"/>
</dbReference>
<dbReference type="InterPro" id="IPR036866">
    <property type="entry name" value="RibonucZ/Hydroxyglut_hydro"/>
</dbReference>
<evidence type="ECO:0000256" key="6">
    <source>
        <dbReference type="ARBA" id="ARBA00045869"/>
    </source>
</evidence>
<accession>A0A0L7LEL7</accession>
<evidence type="ECO:0000256" key="5">
    <source>
        <dbReference type="ARBA" id="ARBA00044690"/>
    </source>
</evidence>
<sequence length="179" mass="20044">MCDNKVKNCSSSEIIVLYDGYSLEAENNQMSANCSCTLIKGVHNIIVDTMTAWDSEKIITALQKQHVKPEEIDYVISTHGHSDHIGNNNLFLKAKHIVGFSISFKDTYFIHPFDKGEEYWINNSVKIIPTPGHTLSDVTVVVHNTEHEVVAIAVLQMKNRSKVADLANWIVPGHGPLFQ</sequence>
<proteinExistence type="predicted"/>
<comment type="caution">
    <text evidence="8">The sequence shown here is derived from an EMBL/GenBank/DDBJ whole genome shotgun (WGS) entry which is preliminary data.</text>
</comment>
<name>A0A0L7LEL7_OPEBR</name>
<evidence type="ECO:0000256" key="2">
    <source>
        <dbReference type="ARBA" id="ARBA00011738"/>
    </source>
</evidence>